<evidence type="ECO:0000256" key="9">
    <source>
        <dbReference type="ARBA" id="ARBA00023232"/>
    </source>
</evidence>
<dbReference type="PRINTS" id="PR00372">
    <property type="entry name" value="FYWHYDRXLASE"/>
</dbReference>
<dbReference type="EMBL" id="SMJU01000005">
    <property type="protein sequence ID" value="TDB65854.1"/>
    <property type="molecule type" value="Genomic_DNA"/>
</dbReference>
<proteinExistence type="inferred from homology"/>
<dbReference type="SUPFAM" id="SSF56534">
    <property type="entry name" value="Aromatic aminoacid monoxygenases, catalytic and oligomerization domains"/>
    <property type="match status" value="1"/>
</dbReference>
<sequence length="244" mass="28667">MKQPYEKYTKTDHLMWKRLFERQMEILPRLASEAYLTGIEQVGFVADHIPNLTAETNPRLRALTGWEVYVVPGLIPHQEFYQHLANRQFPASTWLRSPEQLDYLEEPDMFHDTFGHVPLLCQQAFCDFMADLSRVALRFIEQSHLIERLSRLYWYTVEFGLIHENGAQKIYGGGILSSPGESAYSVRPDVPKRPFDVEVILNTPYQIDRFQEHYFVIDSYEQLYASVPEIEKLLENIEEKESVY</sequence>
<evidence type="ECO:0000313" key="13">
    <source>
        <dbReference type="EMBL" id="TDB65854.1"/>
    </source>
</evidence>
<dbReference type="EC" id="1.14.16.1" evidence="4"/>
<dbReference type="RefSeq" id="WP_132116640.1">
    <property type="nucleotide sequence ID" value="NZ_SMJU01000005.1"/>
</dbReference>
<dbReference type="Gene3D" id="1.10.800.10">
    <property type="entry name" value="Aromatic amino acid hydroxylase"/>
    <property type="match status" value="1"/>
</dbReference>
<organism evidence="13 14">
    <name type="scientific">Arundinibacter roseus</name>
    <dbReference type="NCBI Taxonomy" id="2070510"/>
    <lineage>
        <taxon>Bacteria</taxon>
        <taxon>Pseudomonadati</taxon>
        <taxon>Bacteroidota</taxon>
        <taxon>Cytophagia</taxon>
        <taxon>Cytophagales</taxon>
        <taxon>Spirosomataceae</taxon>
        <taxon>Arundinibacter</taxon>
    </lineage>
</organism>
<feature type="binding site" evidence="11">
    <location>
        <position position="116"/>
    </location>
    <ligand>
        <name>Fe cation</name>
        <dbReference type="ChEBI" id="CHEBI:24875"/>
    </ligand>
</feature>
<keyword evidence="5 11" id="KW-0479">Metal-binding</keyword>
<feature type="binding site" evidence="11">
    <location>
        <position position="158"/>
    </location>
    <ligand>
        <name>Fe cation</name>
        <dbReference type="ChEBI" id="CHEBI:24875"/>
    </ligand>
</feature>
<dbReference type="NCBIfam" id="NF008877">
    <property type="entry name" value="PRK11913.1-2"/>
    <property type="match status" value="1"/>
</dbReference>
<comment type="pathway">
    <text evidence="2">Amino-acid degradation; L-phenylalanine degradation; acetoacetate and fumarate from L-phenylalanine: step 1/6.</text>
</comment>
<dbReference type="AlphaFoldDB" id="A0A4R4KD85"/>
<evidence type="ECO:0000256" key="10">
    <source>
        <dbReference type="ARBA" id="ARBA00029922"/>
    </source>
</evidence>
<dbReference type="InterPro" id="IPR019774">
    <property type="entry name" value="Aromatic-AA_hydroxylase_C"/>
</dbReference>
<dbReference type="GO" id="GO:0004505">
    <property type="term" value="F:phenylalanine 4-monooxygenase activity"/>
    <property type="evidence" value="ECO:0007669"/>
    <property type="project" value="UniProtKB-EC"/>
</dbReference>
<evidence type="ECO:0000313" key="14">
    <source>
        <dbReference type="Proteomes" id="UP000295706"/>
    </source>
</evidence>
<dbReference type="InterPro" id="IPR036951">
    <property type="entry name" value="ArAA_hydroxylase_sf"/>
</dbReference>
<feature type="binding site" evidence="11">
    <location>
        <position position="111"/>
    </location>
    <ligand>
        <name>Fe cation</name>
        <dbReference type="ChEBI" id="CHEBI:24875"/>
    </ligand>
</feature>
<dbReference type="NCBIfam" id="TIGR01267">
    <property type="entry name" value="Phe4hydrox_mono"/>
    <property type="match status" value="1"/>
</dbReference>
<dbReference type="InterPro" id="IPR005960">
    <property type="entry name" value="Phe-4-hydroxylase_mono"/>
</dbReference>
<dbReference type="Pfam" id="PF00351">
    <property type="entry name" value="Biopterin_H"/>
    <property type="match status" value="1"/>
</dbReference>
<accession>A0A4R4KD85</accession>
<dbReference type="PROSITE" id="PS51410">
    <property type="entry name" value="BH4_AAA_HYDROXYL_2"/>
    <property type="match status" value="1"/>
</dbReference>
<evidence type="ECO:0000256" key="4">
    <source>
        <dbReference type="ARBA" id="ARBA00011995"/>
    </source>
</evidence>
<comment type="similarity">
    <text evidence="3">Belongs to the biopterin-dependent aromatic amino acid hydroxylase family.</text>
</comment>
<reference evidence="13 14" key="1">
    <citation type="submission" date="2019-02" db="EMBL/GenBank/DDBJ databases">
        <title>Arundinibacter roseus gen. nov., sp. nov., a new member of the family Cytophagaceae.</title>
        <authorList>
            <person name="Szuroczki S."/>
            <person name="Khayer B."/>
            <person name="Sproer C."/>
            <person name="Toumi M."/>
            <person name="Szabo A."/>
            <person name="Felfoldi T."/>
            <person name="Schumann P."/>
            <person name="Toth E."/>
        </authorList>
    </citation>
    <scope>NUCLEOTIDE SEQUENCE [LARGE SCALE GENOMIC DNA]</scope>
    <source>
        <strain evidence="13 14">DMA-k-7a</strain>
    </source>
</reference>
<evidence type="ECO:0000256" key="8">
    <source>
        <dbReference type="ARBA" id="ARBA00023033"/>
    </source>
</evidence>
<evidence type="ECO:0000256" key="1">
    <source>
        <dbReference type="ARBA" id="ARBA00001954"/>
    </source>
</evidence>
<evidence type="ECO:0000259" key="12">
    <source>
        <dbReference type="PROSITE" id="PS51410"/>
    </source>
</evidence>
<dbReference type="GO" id="GO:0006559">
    <property type="term" value="P:L-phenylalanine catabolic process"/>
    <property type="evidence" value="ECO:0007669"/>
    <property type="project" value="UniProtKB-KW"/>
</dbReference>
<comment type="cofactor">
    <cofactor evidence="1 11">
        <name>Fe(2+)</name>
        <dbReference type="ChEBI" id="CHEBI:29033"/>
    </cofactor>
</comment>
<dbReference type="InterPro" id="IPR001273">
    <property type="entry name" value="ArAA_hydroxylase"/>
</dbReference>
<evidence type="ECO:0000256" key="2">
    <source>
        <dbReference type="ARBA" id="ARBA00005088"/>
    </source>
</evidence>
<dbReference type="OrthoDB" id="9780502at2"/>
<keyword evidence="9" id="KW-0585">Phenylalanine catabolism</keyword>
<evidence type="ECO:0000256" key="7">
    <source>
        <dbReference type="ARBA" id="ARBA00023004"/>
    </source>
</evidence>
<evidence type="ECO:0000256" key="5">
    <source>
        <dbReference type="ARBA" id="ARBA00022723"/>
    </source>
</evidence>
<gene>
    <name evidence="13" type="ORF">EZE20_08795</name>
</gene>
<dbReference type="GO" id="GO:0005506">
    <property type="term" value="F:iron ion binding"/>
    <property type="evidence" value="ECO:0007669"/>
    <property type="project" value="InterPro"/>
</dbReference>
<evidence type="ECO:0000256" key="6">
    <source>
        <dbReference type="ARBA" id="ARBA00023002"/>
    </source>
</evidence>
<protein>
    <recommendedName>
        <fullName evidence="4">phenylalanine 4-monooxygenase</fullName>
        <ecNumber evidence="4">1.14.16.1</ecNumber>
    </recommendedName>
    <alternativeName>
        <fullName evidence="10">Phe-4-monooxygenase</fullName>
    </alternativeName>
</protein>
<dbReference type="Proteomes" id="UP000295706">
    <property type="component" value="Unassembled WGS sequence"/>
</dbReference>
<evidence type="ECO:0000256" key="3">
    <source>
        <dbReference type="ARBA" id="ARBA00009712"/>
    </source>
</evidence>
<name>A0A4R4KD85_9BACT</name>
<dbReference type="InterPro" id="IPR036329">
    <property type="entry name" value="Aro-AA_hydroxylase_C_sf"/>
</dbReference>
<keyword evidence="8 13" id="KW-0503">Monooxygenase</keyword>
<dbReference type="PANTHER" id="PTHR11473">
    <property type="entry name" value="AROMATIC AMINO ACID HYDROXYLASE"/>
    <property type="match status" value="1"/>
</dbReference>
<keyword evidence="7 11" id="KW-0408">Iron</keyword>
<keyword evidence="6 13" id="KW-0560">Oxidoreductase</keyword>
<keyword evidence="14" id="KW-1185">Reference proteome</keyword>
<evidence type="ECO:0000256" key="11">
    <source>
        <dbReference type="PIRSR" id="PIRSR601273-2"/>
    </source>
</evidence>
<comment type="caution">
    <text evidence="13">The sequence shown here is derived from an EMBL/GenBank/DDBJ whole genome shotgun (WGS) entry which is preliminary data.</text>
</comment>
<dbReference type="PANTHER" id="PTHR11473:SF24">
    <property type="entry name" value="PHENYLALANINE-4-HYDROXYLASE"/>
    <property type="match status" value="1"/>
</dbReference>
<feature type="domain" description="Biopterin-dependent aromatic amino acid hydroxylase family profile" evidence="12">
    <location>
        <begin position="1"/>
        <end position="244"/>
    </location>
</feature>